<keyword evidence="1" id="KW-1185">Reference proteome</keyword>
<dbReference type="Proteomes" id="UP000887565">
    <property type="component" value="Unplaced"/>
</dbReference>
<evidence type="ECO:0000313" key="2">
    <source>
        <dbReference type="WBParaSite" id="nRc.2.0.1.t37631-RA"/>
    </source>
</evidence>
<proteinExistence type="predicted"/>
<dbReference type="AlphaFoldDB" id="A0A915KI03"/>
<sequence>MTGYVKRCVTRLTKKFQESSGKEVKTNFTLVWASISAPPFSTRTSATPTLSSWAHKCMGVRPFLARLLTLEPCSINSSDMQRGIAILGSRVSETSSEFQTRLSFFSGNVQWSIIVTRGCVNLGAVLPQQHNNVGVAQTTGDVQRSLLLLEIIRDSDMKGDYQRATTVDIKTTK</sequence>
<accession>A0A915KI03</accession>
<reference evidence="2" key="1">
    <citation type="submission" date="2022-11" db="UniProtKB">
        <authorList>
            <consortium name="WormBaseParasite"/>
        </authorList>
    </citation>
    <scope>IDENTIFICATION</scope>
</reference>
<evidence type="ECO:0000313" key="1">
    <source>
        <dbReference type="Proteomes" id="UP000887565"/>
    </source>
</evidence>
<protein>
    <submittedName>
        <fullName evidence="2">Uncharacterized protein</fullName>
    </submittedName>
</protein>
<dbReference type="WBParaSite" id="nRc.2.0.1.t37631-RA">
    <property type="protein sequence ID" value="nRc.2.0.1.t37631-RA"/>
    <property type="gene ID" value="nRc.2.0.1.g37631"/>
</dbReference>
<name>A0A915KI03_ROMCU</name>
<organism evidence="1 2">
    <name type="scientific">Romanomermis culicivorax</name>
    <name type="common">Nematode worm</name>
    <dbReference type="NCBI Taxonomy" id="13658"/>
    <lineage>
        <taxon>Eukaryota</taxon>
        <taxon>Metazoa</taxon>
        <taxon>Ecdysozoa</taxon>
        <taxon>Nematoda</taxon>
        <taxon>Enoplea</taxon>
        <taxon>Dorylaimia</taxon>
        <taxon>Mermithida</taxon>
        <taxon>Mermithoidea</taxon>
        <taxon>Mermithidae</taxon>
        <taxon>Romanomermis</taxon>
    </lineage>
</organism>